<feature type="compositionally biased region" description="Low complexity" evidence="1">
    <location>
        <begin position="215"/>
        <end position="227"/>
    </location>
</feature>
<feature type="compositionally biased region" description="Low complexity" evidence="1">
    <location>
        <begin position="132"/>
        <end position="141"/>
    </location>
</feature>
<proteinExistence type="predicted"/>
<evidence type="ECO:0000313" key="2">
    <source>
        <dbReference type="EMBL" id="RUS80192.1"/>
    </source>
</evidence>
<sequence length="346" mass="37383">MDGCLTSSRRDDGGGCLQLSRPSSAGKSCELSNRELGDSSHSPLANQLALSLKMDSFRSLLAFLVLSTLLLSDTCFGATTPVPAVTDSTTVSPVSASASAAIITTASIIDESTAQTTQGSVTSNINDVSTDATQAATTPPAGLGPDQTNGNTQPDPLGGASTTAPTVSVVVTTESSAITTTTPQTISSTATPPQQVEDNPYSNLPRRPWQLKPSNPGQGQQQPGQNPLPWLFYGRDFFPFLYLLSNGQQQQNSGQTGNRNMAPLYAYGMDMDIWPWSFFFNQNSGQQQNQQQNQFGWQNNQQQNDFGWPQNQQQSNLGWSQNQRQVNTNQRNNGNSLANWFWLGEF</sequence>
<name>A0A3S0ZKZ6_ELYCH</name>
<comment type="caution">
    <text evidence="2">The sequence shown here is derived from an EMBL/GenBank/DDBJ whole genome shotgun (WGS) entry which is preliminary data.</text>
</comment>
<dbReference type="Proteomes" id="UP000271974">
    <property type="component" value="Unassembled WGS sequence"/>
</dbReference>
<reference evidence="2 3" key="1">
    <citation type="submission" date="2019-01" db="EMBL/GenBank/DDBJ databases">
        <title>A draft genome assembly of the solar-powered sea slug Elysia chlorotica.</title>
        <authorList>
            <person name="Cai H."/>
            <person name="Li Q."/>
            <person name="Fang X."/>
            <person name="Li J."/>
            <person name="Curtis N.E."/>
            <person name="Altenburger A."/>
            <person name="Shibata T."/>
            <person name="Feng M."/>
            <person name="Maeda T."/>
            <person name="Schwartz J.A."/>
            <person name="Shigenobu S."/>
            <person name="Lundholm N."/>
            <person name="Nishiyama T."/>
            <person name="Yang H."/>
            <person name="Hasebe M."/>
            <person name="Li S."/>
            <person name="Pierce S.K."/>
            <person name="Wang J."/>
        </authorList>
    </citation>
    <scope>NUCLEOTIDE SEQUENCE [LARGE SCALE GENOMIC DNA]</scope>
    <source>
        <strain evidence="2">EC2010</strain>
        <tissue evidence="2">Whole organism of an adult</tissue>
    </source>
</reference>
<feature type="region of interest" description="Disordered" evidence="1">
    <location>
        <begin position="132"/>
        <end position="229"/>
    </location>
</feature>
<feature type="compositionally biased region" description="Low complexity" evidence="1">
    <location>
        <begin position="160"/>
        <end position="194"/>
    </location>
</feature>
<dbReference type="EMBL" id="RQTK01000406">
    <property type="protein sequence ID" value="RUS80192.1"/>
    <property type="molecule type" value="Genomic_DNA"/>
</dbReference>
<feature type="region of interest" description="Disordered" evidence="1">
    <location>
        <begin position="1"/>
        <end position="41"/>
    </location>
</feature>
<evidence type="ECO:0000256" key="1">
    <source>
        <dbReference type="SAM" id="MobiDB-lite"/>
    </source>
</evidence>
<evidence type="ECO:0000313" key="3">
    <source>
        <dbReference type="Proteomes" id="UP000271974"/>
    </source>
</evidence>
<gene>
    <name evidence="2" type="ORF">EGW08_012049</name>
</gene>
<keyword evidence="3" id="KW-1185">Reference proteome</keyword>
<protein>
    <submittedName>
        <fullName evidence="2">Uncharacterized protein</fullName>
    </submittedName>
</protein>
<organism evidence="2 3">
    <name type="scientific">Elysia chlorotica</name>
    <name type="common">Eastern emerald elysia</name>
    <name type="synonym">Sea slug</name>
    <dbReference type="NCBI Taxonomy" id="188477"/>
    <lineage>
        <taxon>Eukaryota</taxon>
        <taxon>Metazoa</taxon>
        <taxon>Spiralia</taxon>
        <taxon>Lophotrochozoa</taxon>
        <taxon>Mollusca</taxon>
        <taxon>Gastropoda</taxon>
        <taxon>Heterobranchia</taxon>
        <taxon>Euthyneura</taxon>
        <taxon>Panpulmonata</taxon>
        <taxon>Sacoglossa</taxon>
        <taxon>Placobranchoidea</taxon>
        <taxon>Plakobranchidae</taxon>
        <taxon>Elysia</taxon>
    </lineage>
</organism>
<dbReference type="AlphaFoldDB" id="A0A3S0ZKZ6"/>
<accession>A0A3S0ZKZ6</accession>
<dbReference type="OrthoDB" id="6161941at2759"/>